<dbReference type="Proteomes" id="UP000178735">
    <property type="component" value="Unassembled WGS sequence"/>
</dbReference>
<dbReference type="EC" id="3.4.11.4" evidence="7"/>
<feature type="binding site" evidence="9">
    <location>
        <position position="154"/>
    </location>
    <ligand>
        <name>Zn(2+)</name>
        <dbReference type="ChEBI" id="CHEBI:29105"/>
        <label>1</label>
    </ligand>
</feature>
<dbReference type="InterPro" id="IPR002933">
    <property type="entry name" value="Peptidase_M20"/>
</dbReference>
<dbReference type="GO" id="GO:0006508">
    <property type="term" value="P:proteolysis"/>
    <property type="evidence" value="ECO:0007669"/>
    <property type="project" value="UniProtKB-UniRule"/>
</dbReference>
<dbReference type="PANTHER" id="PTHR42994">
    <property type="entry name" value="PEPTIDASE T"/>
    <property type="match status" value="1"/>
</dbReference>
<evidence type="ECO:0000313" key="11">
    <source>
        <dbReference type="EMBL" id="OGM02636.1"/>
    </source>
</evidence>
<dbReference type="NCBIfam" id="NF009920">
    <property type="entry name" value="PRK13381.1"/>
    <property type="match status" value="1"/>
</dbReference>
<dbReference type="GO" id="GO:0045148">
    <property type="term" value="F:tripeptide aminopeptidase activity"/>
    <property type="evidence" value="ECO:0007669"/>
    <property type="project" value="UniProtKB-UniRule"/>
</dbReference>
<gene>
    <name evidence="11" type="ORF">A2008_06780</name>
</gene>
<keyword evidence="2" id="KW-0645">Protease</keyword>
<feature type="binding site" evidence="9">
    <location>
        <position position="212"/>
    </location>
    <ligand>
        <name>Zn(2+)</name>
        <dbReference type="ChEBI" id="CHEBI:29105"/>
        <label>1</label>
    </ligand>
</feature>
<dbReference type="PANTHER" id="PTHR42994:SF1">
    <property type="entry name" value="PEPTIDASE T"/>
    <property type="match status" value="1"/>
</dbReference>
<evidence type="ECO:0000256" key="9">
    <source>
        <dbReference type="PIRSR" id="PIRSR037215-2"/>
    </source>
</evidence>
<dbReference type="EMBL" id="MGFH01000205">
    <property type="protein sequence ID" value="OGM02636.1"/>
    <property type="molecule type" value="Genomic_DNA"/>
</dbReference>
<dbReference type="NCBIfam" id="NF003976">
    <property type="entry name" value="PRK05469.1"/>
    <property type="match status" value="1"/>
</dbReference>
<dbReference type="PIRSF" id="PIRSF037215">
    <property type="entry name" value="Peptidase_M20B"/>
    <property type="match status" value="1"/>
</dbReference>
<dbReference type="Gene3D" id="3.40.630.10">
    <property type="entry name" value="Zn peptidases"/>
    <property type="match status" value="1"/>
</dbReference>
<evidence type="ECO:0000313" key="12">
    <source>
        <dbReference type="Proteomes" id="UP000178735"/>
    </source>
</evidence>
<evidence type="ECO:0000256" key="2">
    <source>
        <dbReference type="ARBA" id="ARBA00022670"/>
    </source>
</evidence>
<proteinExistence type="inferred from homology"/>
<feature type="active site" evidence="8">
    <location>
        <position position="93"/>
    </location>
</feature>
<evidence type="ECO:0000256" key="5">
    <source>
        <dbReference type="ARBA" id="ARBA00022833"/>
    </source>
</evidence>
<dbReference type="PROSITE" id="PS00759">
    <property type="entry name" value="ARGE_DAPE_CPG2_2"/>
    <property type="match status" value="1"/>
</dbReference>
<dbReference type="GO" id="GO:0005829">
    <property type="term" value="C:cytosol"/>
    <property type="evidence" value="ECO:0007669"/>
    <property type="project" value="TreeGrafter"/>
</dbReference>
<feature type="binding site" evidence="9">
    <location>
        <position position="190"/>
    </location>
    <ligand>
        <name>Zn(2+)</name>
        <dbReference type="ChEBI" id="CHEBI:29105"/>
        <label>2</label>
    </ligand>
</feature>
<dbReference type="SUPFAM" id="SSF55031">
    <property type="entry name" value="Bacterial exopeptidase dimerisation domain"/>
    <property type="match status" value="1"/>
</dbReference>
<feature type="binding site" evidence="9">
    <location>
        <position position="91"/>
    </location>
    <ligand>
        <name>Zn(2+)</name>
        <dbReference type="ChEBI" id="CHEBI:29105"/>
        <label>1</label>
    </ligand>
</feature>
<dbReference type="Pfam" id="PF01546">
    <property type="entry name" value="Peptidase_M20"/>
    <property type="match status" value="1"/>
</dbReference>
<evidence type="ECO:0000256" key="8">
    <source>
        <dbReference type="PIRSR" id="PIRSR037215-1"/>
    </source>
</evidence>
<dbReference type="AlphaFoldDB" id="A0A1F7WII5"/>
<evidence type="ECO:0000256" key="1">
    <source>
        <dbReference type="ARBA" id="ARBA00009692"/>
    </source>
</evidence>
<dbReference type="Pfam" id="PF07687">
    <property type="entry name" value="M20_dimer"/>
    <property type="match status" value="1"/>
</dbReference>
<dbReference type="GO" id="GO:0008237">
    <property type="term" value="F:metallopeptidase activity"/>
    <property type="evidence" value="ECO:0007669"/>
    <property type="project" value="UniProtKB-KW"/>
</dbReference>
<keyword evidence="6" id="KW-0482">Metalloprotease</keyword>
<dbReference type="InterPro" id="IPR010161">
    <property type="entry name" value="Peptidase_M20B"/>
</dbReference>
<comment type="cofactor">
    <cofactor evidence="9">
        <name>Zn(2+)</name>
        <dbReference type="ChEBI" id="CHEBI:29105"/>
    </cofactor>
    <text evidence="9">Binds 2 Zn(2+) ions per subunit.</text>
</comment>
<evidence type="ECO:0000256" key="4">
    <source>
        <dbReference type="ARBA" id="ARBA00022801"/>
    </source>
</evidence>
<dbReference type="Gene3D" id="3.30.70.360">
    <property type="match status" value="1"/>
</dbReference>
<dbReference type="GO" id="GO:0008270">
    <property type="term" value="F:zinc ion binding"/>
    <property type="evidence" value="ECO:0007669"/>
    <property type="project" value="InterPro"/>
</dbReference>
<keyword evidence="3 9" id="KW-0479">Metal-binding</keyword>
<evidence type="ECO:0000256" key="3">
    <source>
        <dbReference type="ARBA" id="ARBA00022723"/>
    </source>
</evidence>
<evidence type="ECO:0000256" key="7">
    <source>
        <dbReference type="NCBIfam" id="TIGR01882"/>
    </source>
</evidence>
<reference evidence="11 12" key="1">
    <citation type="journal article" date="2016" name="Nat. Commun.">
        <title>Thousands of microbial genomes shed light on interconnected biogeochemical processes in an aquifer system.</title>
        <authorList>
            <person name="Anantharaman K."/>
            <person name="Brown C.T."/>
            <person name="Hug L.A."/>
            <person name="Sharon I."/>
            <person name="Castelle C.J."/>
            <person name="Probst A.J."/>
            <person name="Thomas B.C."/>
            <person name="Singh A."/>
            <person name="Wilkins M.J."/>
            <person name="Karaoz U."/>
            <person name="Brodie E.L."/>
            <person name="Williams K.H."/>
            <person name="Hubbard S.S."/>
            <person name="Banfield J.F."/>
        </authorList>
    </citation>
    <scope>NUCLEOTIDE SEQUENCE [LARGE SCALE GENOMIC DNA]</scope>
</reference>
<feature type="domain" description="Peptidase M20 dimerisation" evidence="10">
    <location>
        <begin position="222"/>
        <end position="320"/>
    </location>
</feature>
<evidence type="ECO:0000256" key="6">
    <source>
        <dbReference type="ARBA" id="ARBA00023049"/>
    </source>
</evidence>
<dbReference type="PROSITE" id="PS00758">
    <property type="entry name" value="ARGE_DAPE_CPG2_1"/>
    <property type="match status" value="1"/>
</dbReference>
<dbReference type="InterPro" id="IPR011650">
    <property type="entry name" value="Peptidase_M20_dimer"/>
</dbReference>
<keyword evidence="4" id="KW-0378">Hydrolase</keyword>
<dbReference type="InterPro" id="IPR036264">
    <property type="entry name" value="Bact_exopeptidase_dim_dom"/>
</dbReference>
<protein>
    <recommendedName>
        <fullName evidence="7">Peptidase T</fullName>
        <ecNumber evidence="7">3.4.11.4</ecNumber>
    </recommendedName>
</protein>
<sequence length="419" mass="46707">MQFNGTDIIKDVTERFLRYAKINTQSEDGVERVPSTKCQHDLAELLYSELKGFGIKEVEYDKEHCYIYAKIPSNRSHKSDGGISPVAFIAHMDTSPESSGAGVKPIVHKNYDGKVIKYPKNSKLSLSPQESPQLAEEKGHDIITSDGTTLLGADDKAGVAEIMTAAKILASKNCDIDHGDVYIVFTPDEEVGNGTAHFNMKKCRAKFGYTLDGEEAGELNCETFNARAAHIEFHGVNTHPGTAFGRMKNTVYALAEFINKIPRSMRPETTKNRTGFFHPLRIEADVEHSKVKMIIRDFDEKKMDEKCDKLKSIVKAVEKNHGGIKIELKITDQYQNMGVIIKKHPKLMKLTEEAVELAGLKPFYQAIRGGTDGARLTFMGLPTMNLFAGMFNPHSKNEWASTRIMEYAVLTILNISTLA</sequence>
<dbReference type="NCBIfam" id="TIGR01882">
    <property type="entry name" value="peptidase-T"/>
    <property type="match status" value="1"/>
</dbReference>
<name>A0A1F7WII5_9BACT</name>
<comment type="similarity">
    <text evidence="1">Belongs to the peptidase M20B family.</text>
</comment>
<dbReference type="SUPFAM" id="SSF53187">
    <property type="entry name" value="Zn-dependent exopeptidases"/>
    <property type="match status" value="1"/>
</dbReference>
<evidence type="ECO:0000259" key="10">
    <source>
        <dbReference type="Pfam" id="PF07687"/>
    </source>
</evidence>
<dbReference type="STRING" id="1817813.A2008_06780"/>
<keyword evidence="5 9" id="KW-0862">Zinc</keyword>
<feature type="active site" description="Proton acceptor" evidence="8">
    <location>
        <position position="189"/>
    </location>
</feature>
<dbReference type="InterPro" id="IPR001261">
    <property type="entry name" value="ArgE/DapE_CS"/>
</dbReference>
<feature type="binding site" evidence="9">
    <location>
        <position position="154"/>
    </location>
    <ligand>
        <name>Zn(2+)</name>
        <dbReference type="ChEBI" id="CHEBI:29105"/>
        <label>2</label>
    </ligand>
</feature>
<comment type="caution">
    <text evidence="11">The sequence shown here is derived from an EMBL/GenBank/DDBJ whole genome shotgun (WGS) entry which is preliminary data.</text>
</comment>
<organism evidence="11 12">
    <name type="scientific">Candidatus Wallbacteria bacterium GWC2_49_35</name>
    <dbReference type="NCBI Taxonomy" id="1817813"/>
    <lineage>
        <taxon>Bacteria</taxon>
        <taxon>Candidatus Walliibacteriota</taxon>
    </lineage>
</organism>
<accession>A0A1F7WII5</accession>
<feature type="binding site" evidence="9">
    <location>
        <position position="394"/>
    </location>
    <ligand>
        <name>Zn(2+)</name>
        <dbReference type="ChEBI" id="CHEBI:29105"/>
        <label>2</label>
    </ligand>
</feature>
<dbReference type="GO" id="GO:0006518">
    <property type="term" value="P:peptide metabolic process"/>
    <property type="evidence" value="ECO:0007669"/>
    <property type="project" value="InterPro"/>
</dbReference>